<evidence type="ECO:0000256" key="1">
    <source>
        <dbReference type="SAM" id="MobiDB-lite"/>
    </source>
</evidence>
<evidence type="ECO:0000259" key="2">
    <source>
        <dbReference type="Pfam" id="PF06544"/>
    </source>
</evidence>
<gene>
    <name evidence="3" type="ORF">FA14DRAFT_160309</name>
</gene>
<evidence type="ECO:0000313" key="3">
    <source>
        <dbReference type="EMBL" id="PWN34898.1"/>
    </source>
</evidence>
<feature type="region of interest" description="Disordered" evidence="1">
    <location>
        <begin position="132"/>
        <end position="160"/>
    </location>
</feature>
<dbReference type="InterPro" id="IPR010541">
    <property type="entry name" value="Prp3_C"/>
</dbReference>
<feature type="compositionally biased region" description="Polar residues" evidence="1">
    <location>
        <begin position="132"/>
        <end position="149"/>
    </location>
</feature>
<dbReference type="InterPro" id="IPR017359">
    <property type="entry name" value="Phi-like"/>
</dbReference>
<dbReference type="EMBL" id="KZ819603">
    <property type="protein sequence ID" value="PWN34898.1"/>
    <property type="molecule type" value="Genomic_DNA"/>
</dbReference>
<dbReference type="RefSeq" id="XP_025355200.1">
    <property type="nucleotide sequence ID" value="XM_025498616.1"/>
</dbReference>
<accession>A0A316VCQ0</accession>
<dbReference type="PANTHER" id="PTHR15955:SF8">
    <property type="entry name" value="RWD DOMAIN-CONTAINING PROTEIN 2B-RELATED"/>
    <property type="match status" value="1"/>
</dbReference>
<evidence type="ECO:0000313" key="4">
    <source>
        <dbReference type="Proteomes" id="UP000245771"/>
    </source>
</evidence>
<dbReference type="STRING" id="1280837.A0A316VCQ0"/>
<feature type="region of interest" description="Disordered" evidence="1">
    <location>
        <begin position="266"/>
        <end position="288"/>
    </location>
</feature>
<dbReference type="PANTHER" id="PTHR15955">
    <property type="entry name" value="RWD DOMAIN CONTAINING PROTEIN 2"/>
    <property type="match status" value="1"/>
</dbReference>
<name>A0A316VCQ0_9BASI</name>
<dbReference type="OrthoDB" id="432412at2759"/>
<reference evidence="3 4" key="1">
    <citation type="journal article" date="2018" name="Mol. Biol. Evol.">
        <title>Broad Genomic Sampling Reveals a Smut Pathogenic Ancestry of the Fungal Clade Ustilaginomycotina.</title>
        <authorList>
            <person name="Kijpornyongpan T."/>
            <person name="Mondo S.J."/>
            <person name="Barry K."/>
            <person name="Sandor L."/>
            <person name="Lee J."/>
            <person name="Lipzen A."/>
            <person name="Pangilinan J."/>
            <person name="LaButti K."/>
            <person name="Hainaut M."/>
            <person name="Henrissat B."/>
            <person name="Grigoriev I.V."/>
            <person name="Spatafora J.W."/>
            <person name="Aime M.C."/>
        </authorList>
    </citation>
    <scope>NUCLEOTIDE SEQUENCE [LARGE SCALE GENOMIC DNA]</scope>
    <source>
        <strain evidence="3 4">MCA 3882</strain>
    </source>
</reference>
<dbReference type="Proteomes" id="UP000245771">
    <property type="component" value="Unassembled WGS sequence"/>
</dbReference>
<proteinExistence type="predicted"/>
<dbReference type="InParanoid" id="A0A316VCQ0"/>
<dbReference type="GeneID" id="37020397"/>
<protein>
    <recommendedName>
        <fullName evidence="2">Small nuclear ribonucleoprotein Prp3 C-terminal domain-containing protein</fullName>
    </recommendedName>
</protein>
<dbReference type="AlphaFoldDB" id="A0A316VCQ0"/>
<dbReference type="Pfam" id="PF06544">
    <property type="entry name" value="Prp3_C"/>
    <property type="match status" value="1"/>
</dbReference>
<keyword evidence="4" id="KW-1185">Reference proteome</keyword>
<sequence>MSFAIEDVILIRASTSTDEFNWEGTDAEIEQFEALITSCEEGTTAEEAIAHNVGLDELTYRIRLSNDIWLDVRTKVVGAKYEPQIGLHGPSLQKDVWEKAKATLDNLYKKAKEESIDNIVFDVYTGLQSYTTTEIPQTNERTSQSPDNHSTADERKGSQSSKVEMLRVIFWTHHLKAPSKKRDMNKWCAELQVYGLVKSGYPGFLCFEGMREDVEEIVRRIKALQWHAITVKTETPYSFEEKNTQDIQSMAIRQCLLAKTHSAKGKSSSDVVRTSMDEVETGGELVQR</sequence>
<dbReference type="CDD" id="cd24163">
    <property type="entry name" value="RWDD2_C"/>
    <property type="match status" value="1"/>
</dbReference>
<dbReference type="InterPro" id="IPR059181">
    <property type="entry name" value="RWDD2A-B_C"/>
</dbReference>
<organism evidence="3 4">
    <name type="scientific">Meira miltonrushii</name>
    <dbReference type="NCBI Taxonomy" id="1280837"/>
    <lineage>
        <taxon>Eukaryota</taxon>
        <taxon>Fungi</taxon>
        <taxon>Dikarya</taxon>
        <taxon>Basidiomycota</taxon>
        <taxon>Ustilaginomycotina</taxon>
        <taxon>Exobasidiomycetes</taxon>
        <taxon>Exobasidiales</taxon>
        <taxon>Brachybasidiaceae</taxon>
        <taxon>Meira</taxon>
    </lineage>
</organism>
<feature type="domain" description="Small nuclear ribonucleoprotein Prp3 C-terminal" evidence="2">
    <location>
        <begin position="169"/>
        <end position="256"/>
    </location>
</feature>